<name>A0A448YUP3_9STRA</name>
<evidence type="ECO:0000256" key="4">
    <source>
        <dbReference type="ARBA" id="ARBA00022968"/>
    </source>
</evidence>
<protein>
    <submittedName>
        <fullName evidence="7">Uncharacterized protein</fullName>
    </submittedName>
</protein>
<evidence type="ECO:0000313" key="8">
    <source>
        <dbReference type="Proteomes" id="UP000291116"/>
    </source>
</evidence>
<reference evidence="7 8" key="1">
    <citation type="submission" date="2019-01" db="EMBL/GenBank/DDBJ databases">
        <authorList>
            <person name="Ferrante I. M."/>
        </authorList>
    </citation>
    <scope>NUCLEOTIDE SEQUENCE [LARGE SCALE GENOMIC DNA]</scope>
    <source>
        <strain evidence="7 8">B856</strain>
    </source>
</reference>
<dbReference type="GO" id="GO:0016020">
    <property type="term" value="C:membrane"/>
    <property type="evidence" value="ECO:0007669"/>
    <property type="project" value="UniProtKB-SubCell"/>
</dbReference>
<evidence type="ECO:0000256" key="3">
    <source>
        <dbReference type="ARBA" id="ARBA00022692"/>
    </source>
</evidence>
<keyword evidence="6" id="KW-0472">Membrane</keyword>
<dbReference type="PANTHER" id="PTHR23033:SF14">
    <property type="entry name" value="GLYCOPROTEIN-N-ACETYLGALACTOSAMINE 3-BETA-GALACTOSYLTRANSFERASE 1-RELATED"/>
    <property type="match status" value="1"/>
</dbReference>
<dbReference type="AlphaFoldDB" id="A0A448YUP3"/>
<keyword evidence="3" id="KW-0812">Transmembrane</keyword>
<proteinExistence type="inferred from homology"/>
<dbReference type="InterPro" id="IPR026050">
    <property type="entry name" value="C1GALT1/C1GALT1_chp1"/>
</dbReference>
<dbReference type="EMBL" id="CAACVS010000001">
    <property type="protein sequence ID" value="VEU33490.1"/>
    <property type="molecule type" value="Genomic_DNA"/>
</dbReference>
<evidence type="ECO:0000256" key="1">
    <source>
        <dbReference type="ARBA" id="ARBA00004606"/>
    </source>
</evidence>
<sequence length="361" mass="41061">MRDPLGHGAALKGRVGFRHHFYTGHPRTVTVVMPSVVNPKGRTKRLKSIQETWGASARAIYVVHDIEEFPVASHAVISESRTPEDPYSYPQLMLVPDGIGAEDGVPRLIHTVQTVFEKVNPDFAFFVNDHTYVIPEHLCNYLEHKKPTEDMYHGHALHDGNNAFNSGAAGYILSRETMRRLVDQWNHGKCTGRDASKWIQGNPGLLTAQCLKEDLGITAFDTRQDKKYHRFHAFPLTRAVSGKVDGWYINKHKDMDKNFMGFPASYNTLLSGKDCCAQDTVSFHYVEFMESTALFATREALLENPHMTDHEVKSLMMAEWPRGKEVGFYSRELPSENDKEGWEPLLKVVRKISSRLTQREC</sequence>
<comment type="similarity">
    <text evidence="2">Belongs to the glycosyltransferase 31 family. Beta3-Gal-T subfamily.</text>
</comment>
<evidence type="ECO:0000313" key="7">
    <source>
        <dbReference type="EMBL" id="VEU33490.1"/>
    </source>
</evidence>
<comment type="subcellular location">
    <subcellularLocation>
        <location evidence="1">Membrane</location>
        <topology evidence="1">Single-pass type II membrane protein</topology>
    </subcellularLocation>
</comment>
<dbReference type="Gene3D" id="3.90.550.50">
    <property type="match status" value="1"/>
</dbReference>
<evidence type="ECO:0000256" key="2">
    <source>
        <dbReference type="ARBA" id="ARBA00006462"/>
    </source>
</evidence>
<evidence type="ECO:0000256" key="5">
    <source>
        <dbReference type="ARBA" id="ARBA00022989"/>
    </source>
</evidence>
<dbReference type="PANTHER" id="PTHR23033">
    <property type="entry name" value="BETA1,3-GALACTOSYLTRANSFERASE"/>
    <property type="match status" value="1"/>
</dbReference>
<keyword evidence="8" id="KW-1185">Reference proteome</keyword>
<dbReference type="GO" id="GO:0016263">
    <property type="term" value="F:glycoprotein-N-acetylgalactosamine 3-beta-galactosyltransferase activity"/>
    <property type="evidence" value="ECO:0007669"/>
    <property type="project" value="TreeGrafter"/>
</dbReference>
<keyword evidence="4" id="KW-0735">Signal-anchor</keyword>
<dbReference type="Proteomes" id="UP000291116">
    <property type="component" value="Unassembled WGS sequence"/>
</dbReference>
<keyword evidence="5" id="KW-1133">Transmembrane helix</keyword>
<evidence type="ECO:0000256" key="6">
    <source>
        <dbReference type="ARBA" id="ARBA00023136"/>
    </source>
</evidence>
<dbReference type="OrthoDB" id="414175at2759"/>
<organism evidence="7 8">
    <name type="scientific">Pseudo-nitzschia multistriata</name>
    <dbReference type="NCBI Taxonomy" id="183589"/>
    <lineage>
        <taxon>Eukaryota</taxon>
        <taxon>Sar</taxon>
        <taxon>Stramenopiles</taxon>
        <taxon>Ochrophyta</taxon>
        <taxon>Bacillariophyta</taxon>
        <taxon>Bacillariophyceae</taxon>
        <taxon>Bacillariophycidae</taxon>
        <taxon>Bacillariales</taxon>
        <taxon>Bacillariaceae</taxon>
        <taxon>Pseudo-nitzschia</taxon>
    </lineage>
</organism>
<gene>
    <name evidence="7" type="ORF">PSNMU_V1.4_AUG-EV-PASAV3_0002940</name>
</gene>
<accession>A0A448YUP3</accession>